<dbReference type="Proteomes" id="UP001458880">
    <property type="component" value="Unassembled WGS sequence"/>
</dbReference>
<gene>
    <name evidence="1" type="ORF">QE152_g37391</name>
</gene>
<sequence length="152" mass="17647">MDEITAEVLKSHLNLTTEVFHILITKIWSEKKLVIDWIMRKTEDKEPGTTWNMFDRLEDLEFADDMCLIASTKKEIQAKSPRLAETAQKVRLNINMKNTKLLIPHENDEDHIEIDRKKIEGVKEFCCLLGLHETSSTHSTGYGHQIIIWSSL</sequence>
<evidence type="ECO:0000313" key="1">
    <source>
        <dbReference type="EMBL" id="KAK9686170.1"/>
    </source>
</evidence>
<dbReference type="AlphaFoldDB" id="A0AAW1IAL6"/>
<keyword evidence="2" id="KW-1185">Reference proteome</keyword>
<evidence type="ECO:0000313" key="2">
    <source>
        <dbReference type="Proteomes" id="UP001458880"/>
    </source>
</evidence>
<protein>
    <recommendedName>
        <fullName evidence="3">Reverse transcriptase domain-containing protein</fullName>
    </recommendedName>
</protein>
<dbReference type="PANTHER" id="PTHR47027:SF20">
    <property type="entry name" value="REVERSE TRANSCRIPTASE-LIKE PROTEIN WITH RNA-DIRECTED DNA POLYMERASE DOMAIN"/>
    <property type="match status" value="1"/>
</dbReference>
<accession>A0AAW1IAL6</accession>
<organism evidence="1 2">
    <name type="scientific">Popillia japonica</name>
    <name type="common">Japanese beetle</name>
    <dbReference type="NCBI Taxonomy" id="7064"/>
    <lineage>
        <taxon>Eukaryota</taxon>
        <taxon>Metazoa</taxon>
        <taxon>Ecdysozoa</taxon>
        <taxon>Arthropoda</taxon>
        <taxon>Hexapoda</taxon>
        <taxon>Insecta</taxon>
        <taxon>Pterygota</taxon>
        <taxon>Neoptera</taxon>
        <taxon>Endopterygota</taxon>
        <taxon>Coleoptera</taxon>
        <taxon>Polyphaga</taxon>
        <taxon>Scarabaeiformia</taxon>
        <taxon>Scarabaeidae</taxon>
        <taxon>Rutelinae</taxon>
        <taxon>Popillia</taxon>
    </lineage>
</organism>
<reference evidence="1 2" key="1">
    <citation type="journal article" date="2024" name="BMC Genomics">
        <title>De novo assembly and annotation of Popillia japonica's genome with initial clues to its potential as an invasive pest.</title>
        <authorList>
            <person name="Cucini C."/>
            <person name="Boschi S."/>
            <person name="Funari R."/>
            <person name="Cardaioli E."/>
            <person name="Iannotti N."/>
            <person name="Marturano G."/>
            <person name="Paoli F."/>
            <person name="Bruttini M."/>
            <person name="Carapelli A."/>
            <person name="Frati F."/>
            <person name="Nardi F."/>
        </authorList>
    </citation>
    <scope>NUCLEOTIDE SEQUENCE [LARGE SCALE GENOMIC DNA]</scope>
    <source>
        <strain evidence="1">DMR45628</strain>
    </source>
</reference>
<proteinExistence type="predicted"/>
<evidence type="ECO:0008006" key="3">
    <source>
        <dbReference type="Google" id="ProtNLM"/>
    </source>
</evidence>
<dbReference type="PANTHER" id="PTHR47027">
    <property type="entry name" value="REVERSE TRANSCRIPTASE DOMAIN-CONTAINING PROTEIN"/>
    <property type="match status" value="1"/>
</dbReference>
<dbReference type="EMBL" id="JASPKY010000725">
    <property type="protein sequence ID" value="KAK9686170.1"/>
    <property type="molecule type" value="Genomic_DNA"/>
</dbReference>
<comment type="caution">
    <text evidence="1">The sequence shown here is derived from an EMBL/GenBank/DDBJ whole genome shotgun (WGS) entry which is preliminary data.</text>
</comment>
<name>A0AAW1IAL6_POPJA</name>